<dbReference type="Gene3D" id="3.40.309.10">
    <property type="entry name" value="Aldehyde Dehydrogenase, Chain A, domain 2"/>
    <property type="match status" value="1"/>
</dbReference>
<dbReference type="PROSITE" id="PS00687">
    <property type="entry name" value="ALDEHYDE_DEHYDR_GLU"/>
    <property type="match status" value="1"/>
</dbReference>
<dbReference type="SUPFAM" id="SSF53720">
    <property type="entry name" value="ALDH-like"/>
    <property type="match status" value="1"/>
</dbReference>
<dbReference type="InterPro" id="IPR016161">
    <property type="entry name" value="Ald_DH/histidinol_DH"/>
</dbReference>
<dbReference type="Pfam" id="PF00171">
    <property type="entry name" value="Aldedh"/>
    <property type="match status" value="1"/>
</dbReference>
<dbReference type="RefSeq" id="WP_085151729.1">
    <property type="nucleotide sequence ID" value="NZ_AP022612.1"/>
</dbReference>
<dbReference type="Proteomes" id="UP000466931">
    <property type="component" value="Chromosome"/>
</dbReference>
<dbReference type="AlphaFoldDB" id="A0A7I7Y218"/>
<dbReference type="InterPro" id="IPR015590">
    <property type="entry name" value="Aldehyde_DH_dom"/>
</dbReference>
<dbReference type="FunFam" id="3.40.309.10:FF:000012">
    <property type="entry name" value="Betaine aldehyde dehydrogenase"/>
    <property type="match status" value="1"/>
</dbReference>
<evidence type="ECO:0000313" key="5">
    <source>
        <dbReference type="Proteomes" id="UP000466931"/>
    </source>
</evidence>
<evidence type="ECO:0000256" key="2">
    <source>
        <dbReference type="ARBA" id="ARBA00023002"/>
    </source>
</evidence>
<reference evidence="4" key="2">
    <citation type="submission" date="2020-02" db="EMBL/GenBank/DDBJ databases">
        <authorList>
            <person name="Matsumoto Y."/>
            <person name="Motooka D."/>
            <person name="Nakamura S."/>
        </authorList>
    </citation>
    <scope>NUCLEOTIDE SEQUENCE</scope>
    <source>
        <strain evidence="4">JCM 13671</strain>
    </source>
</reference>
<dbReference type="FunFam" id="3.40.605.10:FF:000007">
    <property type="entry name" value="NAD/NADP-dependent betaine aldehyde dehydrogenase"/>
    <property type="match status" value="1"/>
</dbReference>
<gene>
    <name evidence="4" type="ORF">MCNF_42610</name>
</gene>
<dbReference type="Gene3D" id="3.40.605.10">
    <property type="entry name" value="Aldehyde Dehydrogenase, Chain A, domain 1"/>
    <property type="match status" value="1"/>
</dbReference>
<reference evidence="4" key="1">
    <citation type="journal article" date="2019" name="Emerg. Microbes Infect.">
        <title>Comprehensive subspecies identification of 175 nontuberculous mycobacteria species based on 7547 genomic profiles.</title>
        <authorList>
            <person name="Matsumoto Y."/>
            <person name="Kinjo T."/>
            <person name="Motooka D."/>
            <person name="Nabeya D."/>
            <person name="Jung N."/>
            <person name="Uechi K."/>
            <person name="Horii T."/>
            <person name="Iida T."/>
            <person name="Fujita J."/>
            <person name="Nakamura S."/>
        </authorList>
    </citation>
    <scope>NUCLEOTIDE SEQUENCE [LARGE SCALE GENOMIC DNA]</scope>
    <source>
        <strain evidence="4">JCM 13671</strain>
    </source>
</reference>
<evidence type="ECO:0000313" key="4">
    <source>
        <dbReference type="EMBL" id="BBZ35656.1"/>
    </source>
</evidence>
<protein>
    <submittedName>
        <fullName evidence="4">Aldehyde dehydrogenase</fullName>
    </submittedName>
</protein>
<dbReference type="EMBL" id="AP022612">
    <property type="protein sequence ID" value="BBZ35656.1"/>
    <property type="molecule type" value="Genomic_DNA"/>
</dbReference>
<sequence length="488" mass="52198">MTSDDQRGRFLIGGKWIAPSGRTTIDVVCPSTEETIASVPTASVEDIDAAVGAARNAFDDGLWPRMELAERISVLRRFRGLLEENLELVAQLVTSEMGAPISQSRAIQLGAPLALLDAYVEAAEQYPFRSLRLAPTGNALVAREPVGVVAAVVPWNVPVMAAINKMVPALLTGCTVVFKPAPETPLSSYIIAELLQEAGLPDGVVNMLVADREVSEYLVSHPGVDKVTFTGSTVAGRRIAALCGEDIRRVTLELGGKSAAIILDDADLDACVEALRLGSLRNSGQICTLKTRLIVSERRRDELLDRLTGLVRSMPVGDPFDTDTQIGPLVSERQRARVEDYIASGRHQGATLVTGGGRPSSLDRGWYVEPTVFADVMPDMRIAQEEIFGPVLAVLNYADESHAIALANDSDYGLSGAVFSADIEHALAVAGRIKTGTVEINGFSAGFQAPMGGWKRSGIGREGGREGLGSYTELKAYGLPREFAEALR</sequence>
<proteinExistence type="inferred from homology"/>
<dbReference type="InterPro" id="IPR016163">
    <property type="entry name" value="Ald_DH_C"/>
</dbReference>
<accession>A0A7I7Y218</accession>
<evidence type="ECO:0000256" key="3">
    <source>
        <dbReference type="RuleBase" id="RU003345"/>
    </source>
</evidence>
<dbReference type="GO" id="GO:0016620">
    <property type="term" value="F:oxidoreductase activity, acting on the aldehyde or oxo group of donors, NAD or NADP as acceptor"/>
    <property type="evidence" value="ECO:0007669"/>
    <property type="project" value="InterPro"/>
</dbReference>
<dbReference type="OrthoDB" id="6882680at2"/>
<organism evidence="4 5">
    <name type="scientific">Mycolicibacterium confluentis</name>
    <dbReference type="NCBI Taxonomy" id="28047"/>
    <lineage>
        <taxon>Bacteria</taxon>
        <taxon>Bacillati</taxon>
        <taxon>Actinomycetota</taxon>
        <taxon>Actinomycetes</taxon>
        <taxon>Mycobacteriales</taxon>
        <taxon>Mycobacteriaceae</taxon>
        <taxon>Mycolicibacterium</taxon>
    </lineage>
</organism>
<dbReference type="PANTHER" id="PTHR42804:SF1">
    <property type="entry name" value="ALDEHYDE DEHYDROGENASE-RELATED"/>
    <property type="match status" value="1"/>
</dbReference>
<dbReference type="PANTHER" id="PTHR42804">
    <property type="entry name" value="ALDEHYDE DEHYDROGENASE"/>
    <property type="match status" value="1"/>
</dbReference>
<name>A0A7I7Y218_9MYCO</name>
<comment type="similarity">
    <text evidence="1 3">Belongs to the aldehyde dehydrogenase family.</text>
</comment>
<keyword evidence="2 3" id="KW-0560">Oxidoreductase</keyword>
<dbReference type="InterPro" id="IPR016162">
    <property type="entry name" value="Ald_DH_N"/>
</dbReference>
<dbReference type="CDD" id="cd07139">
    <property type="entry name" value="ALDH_AldA-Rv0768"/>
    <property type="match status" value="1"/>
</dbReference>
<keyword evidence="5" id="KW-1185">Reference proteome</keyword>
<evidence type="ECO:0000256" key="1">
    <source>
        <dbReference type="ARBA" id="ARBA00009986"/>
    </source>
</evidence>
<dbReference type="InterPro" id="IPR029510">
    <property type="entry name" value="Ald_DH_CS_GLU"/>
</dbReference>